<protein>
    <submittedName>
        <fullName evidence="2">Alpha/beta fold hydrolase</fullName>
    </submittedName>
</protein>
<dbReference type="Pfam" id="PF12146">
    <property type="entry name" value="Hydrolase_4"/>
    <property type="match status" value="1"/>
</dbReference>
<dbReference type="PANTHER" id="PTHR43358">
    <property type="entry name" value="ALPHA/BETA-HYDROLASE"/>
    <property type="match status" value="1"/>
</dbReference>
<gene>
    <name evidence="2" type="ORF">PBV87_04800</name>
</gene>
<keyword evidence="3" id="KW-1185">Reference proteome</keyword>
<keyword evidence="2" id="KW-0378">Hydrolase</keyword>
<dbReference type="InterPro" id="IPR052920">
    <property type="entry name" value="DNA-binding_regulatory"/>
</dbReference>
<evidence type="ECO:0000313" key="3">
    <source>
        <dbReference type="Proteomes" id="UP001169242"/>
    </source>
</evidence>
<feature type="domain" description="Serine aminopeptidase S33" evidence="1">
    <location>
        <begin position="85"/>
        <end position="212"/>
    </location>
</feature>
<dbReference type="RefSeq" id="WP_271011322.1">
    <property type="nucleotide sequence ID" value="NZ_JAQIFT010000016.1"/>
</dbReference>
<proteinExistence type="predicted"/>
<dbReference type="InterPro" id="IPR029058">
    <property type="entry name" value="AB_hydrolase_fold"/>
</dbReference>
<dbReference type="Gene3D" id="3.40.50.1820">
    <property type="entry name" value="alpha/beta hydrolase"/>
    <property type="match status" value="1"/>
</dbReference>
<dbReference type="SUPFAM" id="SSF53474">
    <property type="entry name" value="alpha/beta-Hydrolases"/>
    <property type="match status" value="1"/>
</dbReference>
<evidence type="ECO:0000259" key="1">
    <source>
        <dbReference type="Pfam" id="PF12146"/>
    </source>
</evidence>
<dbReference type="AlphaFoldDB" id="A0AA42J029"/>
<dbReference type="Proteomes" id="UP001169242">
    <property type="component" value="Unassembled WGS sequence"/>
</dbReference>
<dbReference type="InterPro" id="IPR022742">
    <property type="entry name" value="Hydrolase_4"/>
</dbReference>
<comment type="caution">
    <text evidence="2">The sequence shown here is derived from an EMBL/GenBank/DDBJ whole genome shotgun (WGS) entry which is preliminary data.</text>
</comment>
<reference evidence="2" key="1">
    <citation type="journal article" date="2023" name="Int. J. Syst. Evol. Microbiol.">
        <title>&lt;i&gt;Holtiella tumoricola&lt;/i&gt; gen. nov. sp. nov., isolated from a human clinical sample.</title>
        <authorList>
            <person name="Allen-Vercoe E."/>
            <person name="Daigneault M.C."/>
            <person name="Vancuren S.J."/>
            <person name="Cochrane K."/>
            <person name="O'Neal L.L."/>
            <person name="Sankaranarayanan K."/>
            <person name="Lawson P.A."/>
        </authorList>
    </citation>
    <scope>NUCLEOTIDE SEQUENCE</scope>
    <source>
        <strain evidence="2">CC70A</strain>
    </source>
</reference>
<sequence length="304" mass="34889">MRRNMVLGIIAISCVAIGVGLSIGHFAIKNIFFAGRKTEEEAFNELEHRKVYKRSDYEALSKEEITITSQEGYKLQGEYITFHPDAKKVVLLIHGYTGNHLMSLQVAQIYGDYGYNILAIDARSHGKSEGIYPTYGLCEVEDVRLWINKLREIEGETVRIGLHGQSMGAATALMYAGRYKDIAFVVADCPYTRAMEVLQYQFKTFAHLPAKLTYKIINFWIKYRYRLNLDEANPLDEVIHYNGPVAFIHGKEDVTIPYTMSERMYKARNSMQDRLCLIEGAKHVEVYMYDKVAYQKAIHEIINS</sequence>
<dbReference type="EMBL" id="JAQIFT010000016">
    <property type="protein sequence ID" value="MDA3730816.1"/>
    <property type="molecule type" value="Genomic_DNA"/>
</dbReference>
<name>A0AA42J029_9FIRM</name>
<organism evidence="2 3">
    <name type="scientific">Holtiella tumoricola</name>
    <dbReference type="NCBI Taxonomy" id="3018743"/>
    <lineage>
        <taxon>Bacteria</taxon>
        <taxon>Bacillati</taxon>
        <taxon>Bacillota</taxon>
        <taxon>Clostridia</taxon>
        <taxon>Lachnospirales</taxon>
        <taxon>Cellulosilyticaceae</taxon>
        <taxon>Holtiella</taxon>
    </lineage>
</organism>
<accession>A0AA42J029</accession>
<dbReference type="PANTHER" id="PTHR43358:SF4">
    <property type="entry name" value="ALPHA_BETA HYDROLASE FOLD-1 DOMAIN-CONTAINING PROTEIN"/>
    <property type="match status" value="1"/>
</dbReference>
<dbReference type="GO" id="GO:0016787">
    <property type="term" value="F:hydrolase activity"/>
    <property type="evidence" value="ECO:0007669"/>
    <property type="project" value="UniProtKB-KW"/>
</dbReference>
<evidence type="ECO:0000313" key="2">
    <source>
        <dbReference type="EMBL" id="MDA3730816.1"/>
    </source>
</evidence>